<accession>A0ABU0IIW0</accession>
<keyword evidence="2" id="KW-1185">Reference proteome</keyword>
<comment type="caution">
    <text evidence="1">The sequence shown here is derived from an EMBL/GenBank/DDBJ whole genome shotgun (WGS) entry which is preliminary data.</text>
</comment>
<reference evidence="1 2" key="1">
    <citation type="submission" date="2023-07" db="EMBL/GenBank/DDBJ databases">
        <title>Genomic Encyclopedia of Type Strains, Phase IV (KMG-IV): sequencing the most valuable type-strain genomes for metagenomic binning, comparative biology and taxonomic classification.</title>
        <authorList>
            <person name="Goeker M."/>
        </authorList>
    </citation>
    <scope>NUCLEOTIDE SEQUENCE [LARGE SCALE GENOMIC DNA]</scope>
    <source>
        <strain evidence="1 2">DSM 100301</strain>
    </source>
</reference>
<dbReference type="Proteomes" id="UP001235269">
    <property type="component" value="Unassembled WGS sequence"/>
</dbReference>
<proteinExistence type="predicted"/>
<dbReference type="EMBL" id="JAUSWH010000014">
    <property type="protein sequence ID" value="MDQ0457355.1"/>
    <property type="molecule type" value="Genomic_DNA"/>
</dbReference>
<dbReference type="RefSeq" id="WP_307159534.1">
    <property type="nucleotide sequence ID" value="NZ_JAUSWH010000014.1"/>
</dbReference>
<protein>
    <submittedName>
        <fullName evidence="1">Uncharacterized protein</fullName>
    </submittedName>
</protein>
<gene>
    <name evidence="1" type="ORF">QO005_003711</name>
</gene>
<organism evidence="1 2">
    <name type="scientific">Rhizobium paknamense</name>
    <dbReference type="NCBI Taxonomy" id="1206817"/>
    <lineage>
        <taxon>Bacteria</taxon>
        <taxon>Pseudomonadati</taxon>
        <taxon>Pseudomonadota</taxon>
        <taxon>Alphaproteobacteria</taxon>
        <taxon>Hyphomicrobiales</taxon>
        <taxon>Rhizobiaceae</taxon>
        <taxon>Rhizobium/Agrobacterium group</taxon>
        <taxon>Rhizobium</taxon>
    </lineage>
</organism>
<evidence type="ECO:0000313" key="1">
    <source>
        <dbReference type="EMBL" id="MDQ0457355.1"/>
    </source>
</evidence>
<evidence type="ECO:0000313" key="2">
    <source>
        <dbReference type="Proteomes" id="UP001235269"/>
    </source>
</evidence>
<sequence length="53" mass="5777">MNDDFEPDAQADTSNLAALVLSQELDQLADVLVSALQEVFQILDDNHPVGTLH</sequence>
<name>A0ABU0IIW0_9HYPH</name>